<dbReference type="Proteomes" id="UP000298127">
    <property type="component" value="Unassembled WGS sequence"/>
</dbReference>
<comment type="caution">
    <text evidence="2">The sequence shown here is derived from an EMBL/GenBank/DDBJ whole genome shotgun (WGS) entry which is preliminary data.</text>
</comment>
<gene>
    <name evidence="2" type="ORF">E4M00_17435</name>
</gene>
<dbReference type="EMBL" id="SPQZ01000010">
    <property type="protein sequence ID" value="TFV94061.1"/>
    <property type="molecule type" value="Genomic_DNA"/>
</dbReference>
<keyword evidence="3" id="KW-1185">Reference proteome</keyword>
<evidence type="ECO:0000256" key="1">
    <source>
        <dbReference type="SAM" id="MobiDB-lite"/>
    </source>
</evidence>
<proteinExistence type="predicted"/>
<protein>
    <submittedName>
        <fullName evidence="2">Uncharacterized protein</fullName>
    </submittedName>
</protein>
<evidence type="ECO:0000313" key="2">
    <source>
        <dbReference type="EMBL" id="TFV94061.1"/>
    </source>
</evidence>
<dbReference type="AlphaFoldDB" id="A0A4Y9QN14"/>
<name>A0A4Y9QN14_9MICO</name>
<dbReference type="RefSeq" id="WP_135121751.1">
    <property type="nucleotide sequence ID" value="NZ_SPQZ01000010.1"/>
</dbReference>
<evidence type="ECO:0000313" key="3">
    <source>
        <dbReference type="Proteomes" id="UP000298127"/>
    </source>
</evidence>
<feature type="region of interest" description="Disordered" evidence="1">
    <location>
        <begin position="1"/>
        <end position="20"/>
    </location>
</feature>
<accession>A0A4Y9QN14</accession>
<organism evidence="2 3">
    <name type="scientific">Orlajensenia leifsoniae</name>
    <dbReference type="NCBI Taxonomy" id="2561933"/>
    <lineage>
        <taxon>Bacteria</taxon>
        <taxon>Bacillati</taxon>
        <taxon>Actinomycetota</taxon>
        <taxon>Actinomycetes</taxon>
        <taxon>Micrococcales</taxon>
        <taxon>Microbacteriaceae</taxon>
        <taxon>Orlajensenia</taxon>
    </lineage>
</organism>
<sequence>MATEPITGRASASGRTVREWEGTMASTKALRCRFGLHKWVLRHQEETGLAYHECALCGVERSDDGPPATFHFS</sequence>
<reference evidence="2 3" key="1">
    <citation type="journal article" date="2018" name="J. Microbiol.">
        <title>Leifsonia flava sp. nov., a novel actinobacterium isolated from the rhizosphere of Aquilegia viridiflora.</title>
        <authorList>
            <person name="Cai Y."/>
            <person name="Tao W.Z."/>
            <person name="Ma Y.J."/>
            <person name="Cheng J."/>
            <person name="Zhang M.Y."/>
            <person name="Zhang Y.X."/>
        </authorList>
    </citation>
    <scope>NUCLEOTIDE SEQUENCE [LARGE SCALE GENOMIC DNA]</scope>
    <source>
        <strain evidence="2 3">SYP-B2174</strain>
    </source>
</reference>